<gene>
    <name evidence="2" type="ORF">TsocGM_12480</name>
</gene>
<accession>A0A432MIZ8</accession>
<evidence type="ECO:0000256" key="1">
    <source>
        <dbReference type="SAM" id="MobiDB-lite"/>
    </source>
</evidence>
<organism evidence="2 3">
    <name type="scientific">Tautonia sociabilis</name>
    <dbReference type="NCBI Taxonomy" id="2080755"/>
    <lineage>
        <taxon>Bacteria</taxon>
        <taxon>Pseudomonadati</taxon>
        <taxon>Planctomycetota</taxon>
        <taxon>Planctomycetia</taxon>
        <taxon>Isosphaerales</taxon>
        <taxon>Isosphaeraceae</taxon>
        <taxon>Tautonia</taxon>
    </lineage>
</organism>
<dbReference type="SUPFAM" id="SSF53474">
    <property type="entry name" value="alpha/beta-Hydrolases"/>
    <property type="match status" value="1"/>
</dbReference>
<feature type="compositionally biased region" description="Basic and acidic residues" evidence="1">
    <location>
        <begin position="12"/>
        <end position="25"/>
    </location>
</feature>
<feature type="region of interest" description="Disordered" evidence="1">
    <location>
        <begin position="1"/>
        <end position="25"/>
    </location>
</feature>
<comment type="caution">
    <text evidence="2">The sequence shown here is derived from an EMBL/GenBank/DDBJ whole genome shotgun (WGS) entry which is preliminary data.</text>
</comment>
<name>A0A432MIZ8_9BACT</name>
<proteinExistence type="predicted"/>
<keyword evidence="3" id="KW-1185">Reference proteome</keyword>
<dbReference type="AlphaFoldDB" id="A0A432MIZ8"/>
<protein>
    <submittedName>
        <fullName evidence="2">Phenylacetic acid degradation protein</fullName>
    </submittedName>
</protein>
<dbReference type="InterPro" id="IPR009199">
    <property type="entry name" value="PhoPQ-act_pathogen-rel_PqaA"/>
</dbReference>
<reference evidence="2 3" key="1">
    <citation type="submission" date="2018-12" db="EMBL/GenBank/DDBJ databases">
        <authorList>
            <person name="Toschakov S.V."/>
        </authorList>
    </citation>
    <scope>NUCLEOTIDE SEQUENCE [LARGE SCALE GENOMIC DNA]</scope>
    <source>
        <strain evidence="2 3">GM2012</strain>
    </source>
</reference>
<dbReference type="PANTHER" id="PTHR31497">
    <property type="entry name" value="AUTOCRINE PROLIFERATION REPRESSOR PROTEIN A"/>
    <property type="match status" value="1"/>
</dbReference>
<dbReference type="Pfam" id="PF10142">
    <property type="entry name" value="PhoPQ_related"/>
    <property type="match status" value="1"/>
</dbReference>
<dbReference type="PANTHER" id="PTHR31497:SF0">
    <property type="entry name" value="AUTOCRINE PROLIFERATION REPRESSOR PROTEIN A"/>
    <property type="match status" value="1"/>
</dbReference>
<dbReference type="InterPro" id="IPR029058">
    <property type="entry name" value="AB_hydrolase_fold"/>
</dbReference>
<reference evidence="2 3" key="2">
    <citation type="submission" date="2019-01" db="EMBL/GenBank/DDBJ databases">
        <title>Tautonia sociabilis, a novel thermotolerant planctomycete of Isosphaeraceae family, isolated from a 4000 m deep subterranean habitat.</title>
        <authorList>
            <person name="Kovaleva O.L."/>
            <person name="Elcheninov A.G."/>
            <person name="Van Heerden E."/>
            <person name="Toshchakov S.V."/>
            <person name="Novikov A."/>
            <person name="Bonch-Osmolovskaya E.A."/>
            <person name="Kublanov I.V."/>
        </authorList>
    </citation>
    <scope>NUCLEOTIDE SEQUENCE [LARGE SCALE GENOMIC DNA]</scope>
    <source>
        <strain evidence="2 3">GM2012</strain>
    </source>
</reference>
<dbReference type="Gene3D" id="3.40.50.1820">
    <property type="entry name" value="alpha/beta hydrolase"/>
    <property type="match status" value="1"/>
</dbReference>
<dbReference type="Proteomes" id="UP000280296">
    <property type="component" value="Unassembled WGS sequence"/>
</dbReference>
<feature type="compositionally biased region" description="Low complexity" evidence="1">
    <location>
        <begin position="1"/>
        <end position="10"/>
    </location>
</feature>
<sequence>MTPRPSSSLRPRLRETDPSIRSQPEMHRPLMALALALGMPLTPLANADLHSYVTTPDPSYRWEQTKNDTTPIGTVHHLDLTSQTWRDIPWTHQFRIYEPAQVDHEDIMVLFITGGSSRSQHKPSDDLQAFAIASAAGCRVAVLPQVPNQPLLGDRVEDDLISETFVNFLETGEEDWPLLQPMVKSAVRAMDAAQEFGERRGRPVSRFVVTGASKRGWTTWLTGAVDDRVAAIAPMVIPTLNMKANTENQMALWGKYSEQIEDYTRRGLTETFDTEEGRKLWRIVDPYFYLDRIDIPVLQINGTNDRYWTHDSMRFYWDDIRGPKSVIYLPNAGHGLEEHRDYAINGLGALVRQLATGAERPRFSWRTVDEGGVAHYILTVPSGPMPKEVKVWVARSSDRDLRDDRYESQAVAPELGGGSATWTLSLDRPESGSVAALFDLTFEIDGIDYHLTTPIHEFRPDPSEDTGVGEQD</sequence>
<evidence type="ECO:0000313" key="2">
    <source>
        <dbReference type="EMBL" id="RUL87344.1"/>
    </source>
</evidence>
<dbReference type="EMBL" id="RYZH01000022">
    <property type="protein sequence ID" value="RUL87344.1"/>
    <property type="molecule type" value="Genomic_DNA"/>
</dbReference>
<evidence type="ECO:0000313" key="3">
    <source>
        <dbReference type="Proteomes" id="UP000280296"/>
    </source>
</evidence>